<name>A7IWS7_PBCVN</name>
<organism evidence="1 2">
    <name type="scientific">Paramecium bursaria Chlorella virus NY2A</name>
    <name type="common">PBCV-NY2A</name>
    <dbReference type="NCBI Taxonomy" id="46021"/>
    <lineage>
        <taxon>Viruses</taxon>
        <taxon>Varidnaviria</taxon>
        <taxon>Bamfordvirae</taxon>
        <taxon>Nucleocytoviricota</taxon>
        <taxon>Megaviricetes</taxon>
        <taxon>Algavirales</taxon>
        <taxon>Phycodnaviridae</taxon>
        <taxon>Chlorovirus</taxon>
        <taxon>Chlorovirus americanus</taxon>
    </lineage>
</organism>
<keyword evidence="2" id="KW-1185">Reference proteome</keyword>
<dbReference type="RefSeq" id="YP_001497598.1">
    <property type="nucleotide sequence ID" value="NC_009898.1"/>
</dbReference>
<sequence>MMLSLKNIALAEFWKQNLPFEEKSRLYYEKFPHRIDDKDDYLPDDFGYRKKTLTYFHNDGRVSVNDDYTIDSNRLIERVDDGKVLAPYFVNDILVTHVREYGGLLYDYSISRAMLSTFFGLPSELTYTAIKNIALDLRQTPLNIIDTYNLHVNVRDTMTSGVDDQHRYYHLTRIATIFINDDLDVIIEYKRSHAFNRNEAPYIFNRKVKYFDEHMTITRSDKKTSENLKKVNDSIIFDTLTIYQCDFAELKKQIEIAEVEALKTRMMRFIL</sequence>
<evidence type="ECO:0000313" key="1">
    <source>
        <dbReference type="EMBL" id="ABT14801.1"/>
    </source>
</evidence>
<dbReference type="GeneID" id="5659257"/>
<organismHost>
    <name type="scientific">Chlorella</name>
    <dbReference type="NCBI Taxonomy" id="3071"/>
</organismHost>
<gene>
    <name evidence="1" type="primary">B402L</name>
    <name evidence="1" type="ORF">NY2A_B402L</name>
</gene>
<proteinExistence type="predicted"/>
<dbReference type="KEGG" id="vg:5659257"/>
<dbReference type="EMBL" id="DQ491002">
    <property type="protein sequence ID" value="ABT14801.1"/>
    <property type="molecule type" value="Genomic_DNA"/>
</dbReference>
<accession>A7IWS7</accession>
<dbReference type="Proteomes" id="UP000202419">
    <property type="component" value="Segment"/>
</dbReference>
<reference evidence="1 2" key="1">
    <citation type="journal article" date="2007" name="Virology">
        <title>Sequence and annotation of the 369-kb NY-2A and the 345-kb AR158 viruses that infect Chlorella NC64A.</title>
        <authorList>
            <person name="Fitzgerald L.A."/>
            <person name="Graves M.V."/>
            <person name="Li X."/>
            <person name="Feldblyum T."/>
            <person name="Nierman W.C."/>
            <person name="Van Etten J.L."/>
        </authorList>
    </citation>
    <scope>NUCLEOTIDE SEQUENCE [LARGE SCALE GENOMIC DNA]</scope>
    <source>
        <strain evidence="1 2">NY-2A</strain>
    </source>
</reference>
<evidence type="ECO:0000313" key="2">
    <source>
        <dbReference type="Proteomes" id="UP000202419"/>
    </source>
</evidence>
<protein>
    <submittedName>
        <fullName evidence="1">Uncharacterized protein B402L</fullName>
    </submittedName>
</protein>